<gene>
    <name evidence="3" type="ORF">ACFOUV_16860</name>
</gene>
<comment type="caution">
    <text evidence="3">The sequence shown here is derived from an EMBL/GenBank/DDBJ whole genome shotgun (WGS) entry which is preliminary data.</text>
</comment>
<evidence type="ECO:0000313" key="3">
    <source>
        <dbReference type="EMBL" id="MFC4025461.1"/>
    </source>
</evidence>
<keyword evidence="3" id="KW-0503">Monooxygenase</keyword>
<dbReference type="Pfam" id="PF08028">
    <property type="entry name" value="Acyl-CoA_dh_2"/>
    <property type="match status" value="1"/>
</dbReference>
<dbReference type="SUPFAM" id="SSF56645">
    <property type="entry name" value="Acyl-CoA dehydrogenase NM domain-like"/>
    <property type="match status" value="1"/>
</dbReference>
<dbReference type="PANTHER" id="PTHR48083:SF19">
    <property type="entry name" value="FLAVIN-DEPENDENT MONOOXYGENASE, OXYGENASE SUBUNIT HSAA"/>
    <property type="match status" value="1"/>
</dbReference>
<protein>
    <submittedName>
        <fullName evidence="3">Flavin-dependent monooxygenase</fullName>
    </submittedName>
</protein>
<name>A0ABV8H2P1_9BACI</name>
<dbReference type="Proteomes" id="UP001595772">
    <property type="component" value="Unassembled WGS sequence"/>
</dbReference>
<dbReference type="PANTHER" id="PTHR48083">
    <property type="entry name" value="MEDIUM-CHAIN SPECIFIC ACYL-COA DEHYDROGENASE, MITOCHONDRIAL-RELATED"/>
    <property type="match status" value="1"/>
</dbReference>
<dbReference type="GO" id="GO:0004497">
    <property type="term" value="F:monooxygenase activity"/>
    <property type="evidence" value="ECO:0007669"/>
    <property type="project" value="UniProtKB-KW"/>
</dbReference>
<dbReference type="SUPFAM" id="SSF47203">
    <property type="entry name" value="Acyl-CoA dehydrogenase C-terminal domain-like"/>
    <property type="match status" value="1"/>
</dbReference>
<dbReference type="InterPro" id="IPR013107">
    <property type="entry name" value="Acyl-CoA_DH_C"/>
</dbReference>
<evidence type="ECO:0000256" key="1">
    <source>
        <dbReference type="ARBA" id="ARBA00023002"/>
    </source>
</evidence>
<dbReference type="InterPro" id="IPR037069">
    <property type="entry name" value="AcylCoA_DH/ox_N_sf"/>
</dbReference>
<keyword evidence="1" id="KW-0560">Oxidoreductase</keyword>
<dbReference type="InterPro" id="IPR046373">
    <property type="entry name" value="Acyl-CoA_Oxase/DH_mid-dom_sf"/>
</dbReference>
<keyword evidence="4" id="KW-1185">Reference proteome</keyword>
<dbReference type="EMBL" id="JBHSAO010000015">
    <property type="protein sequence ID" value="MFC4025461.1"/>
    <property type="molecule type" value="Genomic_DNA"/>
</dbReference>
<accession>A0ABV8H2P1</accession>
<dbReference type="PIRSF" id="PIRSF016578">
    <property type="entry name" value="HsaA"/>
    <property type="match status" value="1"/>
</dbReference>
<dbReference type="Gene3D" id="1.20.140.10">
    <property type="entry name" value="Butyryl-CoA Dehydrogenase, subunit A, domain 3"/>
    <property type="match status" value="1"/>
</dbReference>
<sequence>MTVQIQDTEIYNKLMLSAEKIGRLAEEEALEADLNATISKNVVQLIKEENINRLIWPKIYGEPQIDFTTFTDMIKKVGYYNMSASWLTYFYSLHNSWSTFLPKHRMDEIFHADALLADIFAPMGKTEKVEGGFILNGKWDFVSGINYSNWVAVAAIHHFEGEPQPERLGLVVKVSDLEIIENWNPLGLRGSGSNSIVIRDLFIPEDLTFRFNDIPSKKAFNEAVDSEYLYYKPTYMSAFFVGFPAVALGGAERTIHEYKKHILGVRRMDGSLKGETAKFQRVLAEMAIDFQTAEALMKEYISLLEEKIDEYKPATAQALRAKIIKLCLDIVIKATVTLGAFVAIKGHPIEMISRDMINLSTHMTSLYEDALENYGKSELGFDVISIG</sequence>
<proteinExistence type="predicted"/>
<feature type="domain" description="Acyl-CoA dehydrogenase C-terminal" evidence="2">
    <location>
        <begin position="243"/>
        <end position="362"/>
    </location>
</feature>
<evidence type="ECO:0000259" key="2">
    <source>
        <dbReference type="Pfam" id="PF08028"/>
    </source>
</evidence>
<reference evidence="4" key="1">
    <citation type="journal article" date="2019" name="Int. J. Syst. Evol. Microbiol.">
        <title>The Global Catalogue of Microorganisms (GCM) 10K type strain sequencing project: providing services to taxonomists for standard genome sequencing and annotation.</title>
        <authorList>
            <consortium name="The Broad Institute Genomics Platform"/>
            <consortium name="The Broad Institute Genome Sequencing Center for Infectious Disease"/>
            <person name="Wu L."/>
            <person name="Ma J."/>
        </authorList>
    </citation>
    <scope>NUCLEOTIDE SEQUENCE [LARGE SCALE GENOMIC DNA]</scope>
    <source>
        <strain evidence="4">IBRC-M 10703</strain>
    </source>
</reference>
<organism evidence="3 4">
    <name type="scientific">Oceanobacillus longus</name>
    <dbReference type="NCBI Taxonomy" id="930120"/>
    <lineage>
        <taxon>Bacteria</taxon>
        <taxon>Bacillati</taxon>
        <taxon>Bacillota</taxon>
        <taxon>Bacilli</taxon>
        <taxon>Bacillales</taxon>
        <taxon>Bacillaceae</taxon>
        <taxon>Oceanobacillus</taxon>
    </lineage>
</organism>
<dbReference type="InterPro" id="IPR036250">
    <property type="entry name" value="AcylCo_DH-like_C"/>
</dbReference>
<dbReference type="Gene3D" id="2.40.110.10">
    <property type="entry name" value="Butyryl-CoA Dehydrogenase, subunit A, domain 2"/>
    <property type="match status" value="1"/>
</dbReference>
<dbReference type="InterPro" id="IPR009100">
    <property type="entry name" value="AcylCoA_DH/oxidase_NM_dom_sf"/>
</dbReference>
<evidence type="ECO:0000313" key="4">
    <source>
        <dbReference type="Proteomes" id="UP001595772"/>
    </source>
</evidence>
<dbReference type="InterPro" id="IPR050741">
    <property type="entry name" value="Acyl-CoA_dehydrogenase"/>
</dbReference>
<dbReference type="Gene3D" id="1.10.540.10">
    <property type="entry name" value="Acyl-CoA dehydrogenase/oxidase, N-terminal domain"/>
    <property type="match status" value="1"/>
</dbReference>
<dbReference type="RefSeq" id="WP_379497955.1">
    <property type="nucleotide sequence ID" value="NZ_JBHSAO010000015.1"/>
</dbReference>